<organism evidence="1 2">
    <name type="scientific">Microcystis aeruginosa DA14</name>
    <dbReference type="NCBI Taxonomy" id="1987506"/>
    <lineage>
        <taxon>Bacteria</taxon>
        <taxon>Bacillati</taxon>
        <taxon>Cyanobacteriota</taxon>
        <taxon>Cyanophyceae</taxon>
        <taxon>Oscillatoriophycideae</taxon>
        <taxon>Chroococcales</taxon>
        <taxon>Microcystaceae</taxon>
        <taxon>Microcystis</taxon>
    </lineage>
</organism>
<evidence type="ECO:0000313" key="2">
    <source>
        <dbReference type="Proteomes" id="UP000256301"/>
    </source>
</evidence>
<dbReference type="EMBL" id="QQWE01000008">
    <property type="protein sequence ID" value="REJ53338.1"/>
    <property type="molecule type" value="Genomic_DNA"/>
</dbReference>
<evidence type="ECO:0000313" key="1">
    <source>
        <dbReference type="EMBL" id="REJ53338.1"/>
    </source>
</evidence>
<comment type="caution">
    <text evidence="1">The sequence shown here is derived from an EMBL/GenBank/DDBJ whole genome shotgun (WGS) entry which is preliminary data.</text>
</comment>
<dbReference type="Proteomes" id="UP000256301">
    <property type="component" value="Unassembled WGS sequence"/>
</dbReference>
<proteinExistence type="predicted"/>
<reference evidence="1 2" key="1">
    <citation type="submission" date="2017-08" db="EMBL/GenBank/DDBJ databases">
        <title>Functional genomic and metabolic studies of the symbiotic interactions of six Microcystis-dominated communities.</title>
        <authorList>
            <person name="Li Q."/>
            <person name="Lin F."/>
        </authorList>
    </citation>
    <scope>NUCLEOTIDE SEQUENCE [LARGE SCALE GENOMIC DNA]</scope>
    <source>
        <strain evidence="1">DA14</strain>
    </source>
</reference>
<sequence>MSLSKTLLQFQLVYKVLSKDSTFLTYAVIYIFLKNKEIKNIDQHKYLSKINYTYLTPLLPLASCLSSLGN</sequence>
<gene>
    <name evidence="1" type="ORF">DWQ56_20940</name>
</gene>
<name>A0A3E0M0Y5_MICAE</name>
<protein>
    <submittedName>
        <fullName evidence="1">Uncharacterized protein</fullName>
    </submittedName>
</protein>
<dbReference type="AlphaFoldDB" id="A0A3E0M0Y5"/>
<accession>A0A3E0M0Y5</accession>